<sequence>MPRRKCSPENTPYREKEVEFFIADLEEVLRIKLDGGGSGEVEYAFDEATVFAEDFECETVPREVVEDAGVVAGYVHAANEAG</sequence>
<accession>A0A9D3W0W6</accession>
<protein>
    <submittedName>
        <fullName evidence="1">Uncharacterized protein</fullName>
    </submittedName>
</protein>
<name>A0A9D3W0W6_9ROSI</name>
<dbReference type="Proteomes" id="UP000828251">
    <property type="component" value="Unassembled WGS sequence"/>
</dbReference>
<organism evidence="1 2">
    <name type="scientific">Gossypium stocksii</name>
    <dbReference type="NCBI Taxonomy" id="47602"/>
    <lineage>
        <taxon>Eukaryota</taxon>
        <taxon>Viridiplantae</taxon>
        <taxon>Streptophyta</taxon>
        <taxon>Embryophyta</taxon>
        <taxon>Tracheophyta</taxon>
        <taxon>Spermatophyta</taxon>
        <taxon>Magnoliopsida</taxon>
        <taxon>eudicotyledons</taxon>
        <taxon>Gunneridae</taxon>
        <taxon>Pentapetalae</taxon>
        <taxon>rosids</taxon>
        <taxon>malvids</taxon>
        <taxon>Malvales</taxon>
        <taxon>Malvaceae</taxon>
        <taxon>Malvoideae</taxon>
        <taxon>Gossypium</taxon>
    </lineage>
</organism>
<proteinExistence type="predicted"/>
<comment type="caution">
    <text evidence="1">The sequence shown here is derived from an EMBL/GenBank/DDBJ whole genome shotgun (WGS) entry which is preliminary data.</text>
</comment>
<evidence type="ECO:0000313" key="1">
    <source>
        <dbReference type="EMBL" id="KAH1106058.1"/>
    </source>
</evidence>
<gene>
    <name evidence="1" type="ORF">J1N35_009826</name>
</gene>
<evidence type="ECO:0000313" key="2">
    <source>
        <dbReference type="Proteomes" id="UP000828251"/>
    </source>
</evidence>
<dbReference type="EMBL" id="JAIQCV010000004">
    <property type="protein sequence ID" value="KAH1106058.1"/>
    <property type="molecule type" value="Genomic_DNA"/>
</dbReference>
<dbReference type="AlphaFoldDB" id="A0A9D3W0W6"/>
<keyword evidence="2" id="KW-1185">Reference proteome</keyword>
<reference evidence="1 2" key="1">
    <citation type="journal article" date="2021" name="Plant Biotechnol. J.">
        <title>Multi-omics assisted identification of the key and species-specific regulatory components of drought-tolerant mechanisms in Gossypium stocksii.</title>
        <authorList>
            <person name="Yu D."/>
            <person name="Ke L."/>
            <person name="Zhang D."/>
            <person name="Wu Y."/>
            <person name="Sun Y."/>
            <person name="Mei J."/>
            <person name="Sun J."/>
            <person name="Sun Y."/>
        </authorList>
    </citation>
    <scope>NUCLEOTIDE SEQUENCE [LARGE SCALE GENOMIC DNA]</scope>
    <source>
        <strain evidence="2">cv. E1</strain>
        <tissue evidence="1">Leaf</tissue>
    </source>
</reference>